<evidence type="ECO:0000313" key="2">
    <source>
        <dbReference type="EMBL" id="KAJ7077413.1"/>
    </source>
</evidence>
<gene>
    <name evidence="2" type="ORF">B0H15DRAFT_562964</name>
</gene>
<name>A0AAD6TS02_9AGAR</name>
<feature type="transmembrane region" description="Helical" evidence="1">
    <location>
        <begin position="155"/>
        <end position="176"/>
    </location>
</feature>
<sequence length="382" mass="41777">MTPYYGPLGESAAELLLEKTFLISGYLTGVGYGAQLILYIACAQNLWQKTGKKSRTRRVSSLLLAYISILCILNTMWTGVSAFGLQATYIDNRNYPAPSSDTPGGPIAFLGVEFSLPFNIVGQIVFTAENLLADALLFWRCYIIWNAQSGNMAKYVMAFPALMFLASLTMGIIFGIETTSADGLFGSTTASFGIPYFAISLSLNIILTLLIVGRIWYHQRSLKALFGNDHTHARPYQLLLTMFIESAALFSIISILLLVTFALGNPINQIWLGVAPAIQLVSTYLIILRVATGRQWTTDAGSRSRTAKDSIVFNSAPNRSGTRTGIGNSESTATYELRQVGTEKPVNTEDGVHVDVDITRTVHTLKDEEARVGWGNLSRAQS</sequence>
<organism evidence="2 3">
    <name type="scientific">Mycena belliarum</name>
    <dbReference type="NCBI Taxonomy" id="1033014"/>
    <lineage>
        <taxon>Eukaryota</taxon>
        <taxon>Fungi</taxon>
        <taxon>Dikarya</taxon>
        <taxon>Basidiomycota</taxon>
        <taxon>Agaricomycotina</taxon>
        <taxon>Agaricomycetes</taxon>
        <taxon>Agaricomycetidae</taxon>
        <taxon>Agaricales</taxon>
        <taxon>Marasmiineae</taxon>
        <taxon>Mycenaceae</taxon>
        <taxon>Mycena</taxon>
    </lineage>
</organism>
<comment type="caution">
    <text evidence="2">The sequence shown here is derived from an EMBL/GenBank/DDBJ whole genome shotgun (WGS) entry which is preliminary data.</text>
</comment>
<feature type="transmembrane region" description="Helical" evidence="1">
    <location>
        <begin position="120"/>
        <end position="143"/>
    </location>
</feature>
<proteinExistence type="predicted"/>
<feature type="transmembrane region" description="Helical" evidence="1">
    <location>
        <begin position="63"/>
        <end position="85"/>
    </location>
</feature>
<keyword evidence="1" id="KW-1133">Transmembrane helix</keyword>
<dbReference type="Proteomes" id="UP001222325">
    <property type="component" value="Unassembled WGS sequence"/>
</dbReference>
<keyword evidence="1" id="KW-0812">Transmembrane</keyword>
<feature type="transmembrane region" description="Helical" evidence="1">
    <location>
        <begin position="20"/>
        <end position="42"/>
    </location>
</feature>
<dbReference type="AlphaFoldDB" id="A0AAD6TS02"/>
<dbReference type="EMBL" id="JARJCN010000073">
    <property type="protein sequence ID" value="KAJ7077413.1"/>
    <property type="molecule type" value="Genomic_DNA"/>
</dbReference>
<feature type="transmembrane region" description="Helical" evidence="1">
    <location>
        <begin position="270"/>
        <end position="288"/>
    </location>
</feature>
<evidence type="ECO:0000256" key="1">
    <source>
        <dbReference type="SAM" id="Phobius"/>
    </source>
</evidence>
<feature type="transmembrane region" description="Helical" evidence="1">
    <location>
        <begin position="238"/>
        <end position="264"/>
    </location>
</feature>
<protein>
    <submittedName>
        <fullName evidence="2">Uncharacterized protein</fullName>
    </submittedName>
</protein>
<feature type="transmembrane region" description="Helical" evidence="1">
    <location>
        <begin position="196"/>
        <end position="217"/>
    </location>
</feature>
<evidence type="ECO:0000313" key="3">
    <source>
        <dbReference type="Proteomes" id="UP001222325"/>
    </source>
</evidence>
<keyword evidence="3" id="KW-1185">Reference proteome</keyword>
<keyword evidence="1" id="KW-0472">Membrane</keyword>
<reference evidence="2" key="1">
    <citation type="submission" date="2023-03" db="EMBL/GenBank/DDBJ databases">
        <title>Massive genome expansion in bonnet fungi (Mycena s.s.) driven by repeated elements and novel gene families across ecological guilds.</title>
        <authorList>
            <consortium name="Lawrence Berkeley National Laboratory"/>
            <person name="Harder C.B."/>
            <person name="Miyauchi S."/>
            <person name="Viragh M."/>
            <person name="Kuo A."/>
            <person name="Thoen E."/>
            <person name="Andreopoulos B."/>
            <person name="Lu D."/>
            <person name="Skrede I."/>
            <person name="Drula E."/>
            <person name="Henrissat B."/>
            <person name="Morin E."/>
            <person name="Kohler A."/>
            <person name="Barry K."/>
            <person name="LaButti K."/>
            <person name="Morin E."/>
            <person name="Salamov A."/>
            <person name="Lipzen A."/>
            <person name="Mereny Z."/>
            <person name="Hegedus B."/>
            <person name="Baldrian P."/>
            <person name="Stursova M."/>
            <person name="Weitz H."/>
            <person name="Taylor A."/>
            <person name="Grigoriev I.V."/>
            <person name="Nagy L.G."/>
            <person name="Martin F."/>
            <person name="Kauserud H."/>
        </authorList>
    </citation>
    <scope>NUCLEOTIDE SEQUENCE</scope>
    <source>
        <strain evidence="2">CBHHK173m</strain>
    </source>
</reference>
<accession>A0AAD6TS02</accession>